<reference evidence="5" key="1">
    <citation type="submission" date="2007-05" db="EMBL/GenBank/DDBJ databases">
        <title>Complete sequence of Pseudomonas putida F1.</title>
        <authorList>
            <consortium name="US DOE Joint Genome Institute"/>
            <person name="Copeland A."/>
            <person name="Lucas S."/>
            <person name="Lapidus A."/>
            <person name="Barry K."/>
            <person name="Detter J.C."/>
            <person name="Glavina del Rio T."/>
            <person name="Hammon N."/>
            <person name="Israni S."/>
            <person name="Dalin E."/>
            <person name="Tice H."/>
            <person name="Pitluck S."/>
            <person name="Chain P."/>
            <person name="Malfatti S."/>
            <person name="Shin M."/>
            <person name="Vergez L."/>
            <person name="Schmutz J."/>
            <person name="Larimer F."/>
            <person name="Land M."/>
            <person name="Hauser L."/>
            <person name="Kyrpides N."/>
            <person name="Lykidis A."/>
            <person name="Parales R."/>
            <person name="Richardson P."/>
        </authorList>
    </citation>
    <scope>NUCLEOTIDE SEQUENCE [LARGE SCALE GENOMIC DNA]</scope>
    <source>
        <strain evidence="5">F1</strain>
    </source>
</reference>
<feature type="transmembrane region" description="Helical" evidence="4">
    <location>
        <begin position="55"/>
        <end position="73"/>
    </location>
</feature>
<accession>A5W2W3</accession>
<dbReference type="PROSITE" id="PS50005">
    <property type="entry name" value="TPR"/>
    <property type="match status" value="2"/>
</dbReference>
<dbReference type="PANTHER" id="PTHR45586:SF1">
    <property type="entry name" value="LIPOPOLYSACCHARIDE ASSEMBLY PROTEIN B"/>
    <property type="match status" value="1"/>
</dbReference>
<feature type="repeat" description="TPR" evidence="3">
    <location>
        <begin position="291"/>
        <end position="324"/>
    </location>
</feature>
<dbReference type="EMBL" id="CP000712">
    <property type="protein sequence ID" value="ABQ78473.1"/>
    <property type="molecule type" value="Genomic_DNA"/>
</dbReference>
<dbReference type="Pfam" id="PF14559">
    <property type="entry name" value="TPR_19"/>
    <property type="match status" value="1"/>
</dbReference>
<keyword evidence="1" id="KW-0677">Repeat</keyword>
<name>A5W2W3_PSEP1</name>
<evidence type="ECO:0000256" key="4">
    <source>
        <dbReference type="SAM" id="Phobius"/>
    </source>
</evidence>
<feature type="repeat" description="TPR" evidence="3">
    <location>
        <begin position="223"/>
        <end position="256"/>
    </location>
</feature>
<dbReference type="InterPro" id="IPR019734">
    <property type="entry name" value="TPR_rpt"/>
</dbReference>
<dbReference type="Pfam" id="PF13432">
    <property type="entry name" value="TPR_16"/>
    <property type="match status" value="1"/>
</dbReference>
<evidence type="ECO:0000256" key="1">
    <source>
        <dbReference type="ARBA" id="ARBA00022737"/>
    </source>
</evidence>
<proteinExistence type="predicted"/>
<dbReference type="InterPro" id="IPR011030">
    <property type="entry name" value="Lipovitellin_superhlx_dom"/>
</dbReference>
<organism evidence="5">
    <name type="scientific">Pseudomonas putida (strain ATCC 700007 / DSM 6899 / JCM 31910 / BCRC 17059 / LMG 24140 / F1)</name>
    <dbReference type="NCBI Taxonomy" id="351746"/>
    <lineage>
        <taxon>Bacteria</taxon>
        <taxon>Pseudomonadati</taxon>
        <taxon>Pseudomonadota</taxon>
        <taxon>Gammaproteobacteria</taxon>
        <taxon>Pseudomonadales</taxon>
        <taxon>Pseudomonadaceae</taxon>
        <taxon>Pseudomonas</taxon>
    </lineage>
</organism>
<dbReference type="InterPro" id="IPR011990">
    <property type="entry name" value="TPR-like_helical_dom_sf"/>
</dbReference>
<keyword evidence="2 3" id="KW-0802">TPR repeat</keyword>
<evidence type="ECO:0000256" key="2">
    <source>
        <dbReference type="ARBA" id="ARBA00022803"/>
    </source>
</evidence>
<evidence type="ECO:0000313" key="5">
    <source>
        <dbReference type="EMBL" id="ABQ78473.1"/>
    </source>
</evidence>
<dbReference type="InterPro" id="IPR051012">
    <property type="entry name" value="CellSynth/LPSAsmb/PSIAsmb"/>
</dbReference>
<protein>
    <submittedName>
        <fullName evidence="5">Tetratricopeptide TPR_2 repeat protein</fullName>
    </submittedName>
</protein>
<gene>
    <name evidence="5" type="ordered locus">Pput_2334</name>
</gene>
<dbReference type="SMART" id="SM00028">
    <property type="entry name" value="TPR"/>
    <property type="match status" value="4"/>
</dbReference>
<dbReference type="SUPFAM" id="SSF48431">
    <property type="entry name" value="Lipovitellin-phosvitin complex, superhelical domain"/>
    <property type="match status" value="1"/>
</dbReference>
<dbReference type="SUPFAM" id="SSF48452">
    <property type="entry name" value="TPR-like"/>
    <property type="match status" value="1"/>
</dbReference>
<evidence type="ECO:0000256" key="3">
    <source>
        <dbReference type="PROSITE-ProRule" id="PRU00339"/>
    </source>
</evidence>
<dbReference type="eggNOG" id="COG0457">
    <property type="taxonomic scope" value="Bacteria"/>
</dbReference>
<keyword evidence="4" id="KW-1133">Transmembrane helix</keyword>
<sequence>MFAIVFTPIRSAWNATAGLATGQRRARFGCIYPPAGPSSALPAATDRPMPRRNRYLIALLLSILVSALFGYLWHDAPPTPPTLPAHSYAKALRQAHDGQPGAARVLYQQLQRTDLPAIRRAALYAELPNYPSPQALKLARQDLEHAEPLVRRAAIASIRRLLPPAQRSLVLGPLLDDREQSVRFAAVDALLGLDPDAIGLYFGPLQSALEQYQQALEQQPEDADAQVHLARLYLHENDYTHAAVALQRALAVAPDNLDALATQVRLLERQGHHDASRQVLGKALALSPDSAFLQYELGLWLKRHEQREYALLALSRAVELDPDNADYRYTLAVTLHELDQLDAAQKQLETVLNRQPANRRARVLLIQYWKESGQLQNVQVSLAELERQNPDDPALQQGL</sequence>
<dbReference type="AlphaFoldDB" id="A5W2W3"/>
<dbReference type="PANTHER" id="PTHR45586">
    <property type="entry name" value="TPR REPEAT-CONTAINING PROTEIN PA4667"/>
    <property type="match status" value="1"/>
</dbReference>
<dbReference type="KEGG" id="ppf:Pput_2334"/>
<keyword evidence="4" id="KW-0812">Transmembrane</keyword>
<dbReference type="Gene3D" id="1.25.40.10">
    <property type="entry name" value="Tetratricopeptide repeat domain"/>
    <property type="match status" value="1"/>
</dbReference>
<keyword evidence="4" id="KW-0472">Membrane</keyword>
<dbReference type="HOGENOM" id="CLU_067800_0_0_6"/>